<name>A0A124JU55_9SPHN</name>
<dbReference type="InterPro" id="IPR029058">
    <property type="entry name" value="AB_hydrolase_fold"/>
</dbReference>
<dbReference type="RefSeq" id="WP_067911828.1">
    <property type="nucleotide sequence ID" value="NZ_KQ954245.1"/>
</dbReference>
<feature type="domain" description="Alpha/beta hydrolase fold-3" evidence="2">
    <location>
        <begin position="78"/>
        <end position="288"/>
    </location>
</feature>
<dbReference type="EMBL" id="LLZS01000008">
    <property type="protein sequence ID" value="KUR70882.1"/>
    <property type="molecule type" value="Genomic_DNA"/>
</dbReference>
<comment type="caution">
    <text evidence="3">The sequence shown here is derived from an EMBL/GenBank/DDBJ whole genome shotgun (WGS) entry which is preliminary data.</text>
</comment>
<evidence type="ECO:0000256" key="1">
    <source>
        <dbReference type="ARBA" id="ARBA00022801"/>
    </source>
</evidence>
<dbReference type="Proteomes" id="UP000058012">
    <property type="component" value="Unassembled WGS sequence"/>
</dbReference>
<dbReference type="STRING" id="1117702.AQZ52_13765"/>
<evidence type="ECO:0000313" key="4">
    <source>
        <dbReference type="Proteomes" id="UP000058012"/>
    </source>
</evidence>
<dbReference type="PANTHER" id="PTHR48081">
    <property type="entry name" value="AB HYDROLASE SUPERFAMILY PROTEIN C4A8.06C"/>
    <property type="match status" value="1"/>
</dbReference>
<sequence length="314" mass="33302">MTTRHLVDPDFLPLIDLLPDNAFTREDLPTIRAESENRFAFVGAPPIAAEVKVIAGEGGPLEIYWYDPAPGTKGRAALLHIHGGGMVIGSARSMQPAPSGMAAALGIPVASVEYRLAPDHPFPAPQNDCYTALKWLAAHAEDLGIDPARIGVTGESAGGGLAAATALMARDLGGPALAAQFLTYPMLDHRTGSDACPYANPVTGEFVWTRVHNQFGWEALRGDYQAGDARKGWFSPALAEDLAGLPPTWIGTGSLDLFLDEDLDYALRLVKAGVPVELHSYPGAIHAFNAIAEAPTAKAFTRDLLGAMARMLQV</sequence>
<keyword evidence="1" id="KW-0378">Hydrolase</keyword>
<reference evidence="3 4" key="1">
    <citation type="submission" date="2015-10" db="EMBL/GenBank/DDBJ databases">
        <title>Draft genome sequence of Novosphingobium fuchskuhlense DSM 25065 isolated from a surface water sample of the southwest basin of Lake Grosse Fuchskuhle.</title>
        <authorList>
            <person name="Ruckert C."/>
            <person name="Winkler A."/>
            <person name="Glaeser J."/>
            <person name="Grossart H.-P."/>
            <person name="Kalinowski J."/>
            <person name="Glaeser S."/>
        </authorList>
    </citation>
    <scope>NUCLEOTIDE SEQUENCE [LARGE SCALE GENOMIC DNA]</scope>
    <source>
        <strain evidence="3 4">FNE08-7</strain>
    </source>
</reference>
<dbReference type="InterPro" id="IPR013094">
    <property type="entry name" value="AB_hydrolase_3"/>
</dbReference>
<dbReference type="Gene3D" id="3.40.50.1820">
    <property type="entry name" value="alpha/beta hydrolase"/>
    <property type="match status" value="1"/>
</dbReference>
<dbReference type="PANTHER" id="PTHR48081:SF8">
    <property type="entry name" value="ALPHA_BETA HYDROLASE FOLD-3 DOMAIN-CONTAINING PROTEIN-RELATED"/>
    <property type="match status" value="1"/>
</dbReference>
<proteinExistence type="predicted"/>
<gene>
    <name evidence="3" type="ORF">AQZ52_13765</name>
</gene>
<protein>
    <submittedName>
        <fullName evidence="3">Arylesterase</fullName>
    </submittedName>
</protein>
<keyword evidence="4" id="KW-1185">Reference proteome</keyword>
<evidence type="ECO:0000313" key="3">
    <source>
        <dbReference type="EMBL" id="KUR70882.1"/>
    </source>
</evidence>
<accession>A0A124JU55</accession>
<evidence type="ECO:0000259" key="2">
    <source>
        <dbReference type="Pfam" id="PF07859"/>
    </source>
</evidence>
<dbReference type="InterPro" id="IPR050300">
    <property type="entry name" value="GDXG_lipolytic_enzyme"/>
</dbReference>
<organism evidence="3 4">
    <name type="scientific">Novosphingobium fuchskuhlense</name>
    <dbReference type="NCBI Taxonomy" id="1117702"/>
    <lineage>
        <taxon>Bacteria</taxon>
        <taxon>Pseudomonadati</taxon>
        <taxon>Pseudomonadota</taxon>
        <taxon>Alphaproteobacteria</taxon>
        <taxon>Sphingomonadales</taxon>
        <taxon>Sphingomonadaceae</taxon>
        <taxon>Novosphingobium</taxon>
    </lineage>
</organism>
<dbReference type="SUPFAM" id="SSF53474">
    <property type="entry name" value="alpha/beta-Hydrolases"/>
    <property type="match status" value="1"/>
</dbReference>
<dbReference type="GO" id="GO:0016787">
    <property type="term" value="F:hydrolase activity"/>
    <property type="evidence" value="ECO:0007669"/>
    <property type="project" value="UniProtKB-KW"/>
</dbReference>
<dbReference type="OrthoDB" id="9806180at2"/>
<dbReference type="Pfam" id="PF07859">
    <property type="entry name" value="Abhydrolase_3"/>
    <property type="match status" value="1"/>
</dbReference>
<dbReference type="AlphaFoldDB" id="A0A124JU55"/>